<organism evidence="5 6">
    <name type="scientific">Lymnaea stagnalis</name>
    <name type="common">Great pond snail</name>
    <name type="synonym">Helix stagnalis</name>
    <dbReference type="NCBI Taxonomy" id="6523"/>
    <lineage>
        <taxon>Eukaryota</taxon>
        <taxon>Metazoa</taxon>
        <taxon>Spiralia</taxon>
        <taxon>Lophotrochozoa</taxon>
        <taxon>Mollusca</taxon>
        <taxon>Gastropoda</taxon>
        <taxon>Heterobranchia</taxon>
        <taxon>Euthyneura</taxon>
        <taxon>Panpulmonata</taxon>
        <taxon>Hygrophila</taxon>
        <taxon>Lymnaeoidea</taxon>
        <taxon>Lymnaeidae</taxon>
        <taxon>Lymnaea</taxon>
    </lineage>
</organism>
<name>A0AAV2H125_LYMST</name>
<evidence type="ECO:0000259" key="4">
    <source>
        <dbReference type="PROSITE" id="PS51720"/>
    </source>
</evidence>
<dbReference type="PROSITE" id="PS51720">
    <property type="entry name" value="G_AIG1"/>
    <property type="match status" value="1"/>
</dbReference>
<comment type="similarity">
    <text evidence="1">Belongs to the TRAFAC class TrmE-Era-EngA-EngB-Septin-like GTPase superfamily. AIG1/Toc34/Toc159-like paraseptin GTPase family. IAN subfamily.</text>
</comment>
<reference evidence="5 6" key="1">
    <citation type="submission" date="2024-04" db="EMBL/GenBank/DDBJ databases">
        <authorList>
            <consortium name="Genoscope - CEA"/>
            <person name="William W."/>
        </authorList>
    </citation>
    <scope>NUCLEOTIDE SEQUENCE [LARGE SCALE GENOMIC DNA]</scope>
</reference>
<gene>
    <name evidence="5" type="ORF">GSLYS_00000669001</name>
</gene>
<feature type="domain" description="AIG1-type G" evidence="4">
    <location>
        <begin position="31"/>
        <end position="247"/>
    </location>
</feature>
<proteinExistence type="inferred from homology"/>
<evidence type="ECO:0000313" key="6">
    <source>
        <dbReference type="Proteomes" id="UP001497497"/>
    </source>
</evidence>
<evidence type="ECO:0000313" key="5">
    <source>
        <dbReference type="EMBL" id="CAL1526492.1"/>
    </source>
</evidence>
<evidence type="ECO:0000256" key="1">
    <source>
        <dbReference type="ARBA" id="ARBA00008535"/>
    </source>
</evidence>
<dbReference type="Proteomes" id="UP001497497">
    <property type="component" value="Unassembled WGS sequence"/>
</dbReference>
<evidence type="ECO:0000256" key="3">
    <source>
        <dbReference type="ARBA" id="ARBA00023134"/>
    </source>
</evidence>
<dbReference type="InterPro" id="IPR006703">
    <property type="entry name" value="G_AIG1"/>
</dbReference>
<dbReference type="Pfam" id="PF04548">
    <property type="entry name" value="AIG1"/>
    <property type="match status" value="1"/>
</dbReference>
<dbReference type="Gene3D" id="3.40.50.300">
    <property type="entry name" value="P-loop containing nucleotide triphosphate hydrolases"/>
    <property type="match status" value="1"/>
</dbReference>
<evidence type="ECO:0000256" key="2">
    <source>
        <dbReference type="ARBA" id="ARBA00022741"/>
    </source>
</evidence>
<comment type="caution">
    <text evidence="5">The sequence shown here is derived from an EMBL/GenBank/DDBJ whole genome shotgun (WGS) entry which is preliminary data.</text>
</comment>
<dbReference type="AlphaFoldDB" id="A0AAV2H125"/>
<dbReference type="PANTHER" id="PTHR10903">
    <property type="entry name" value="GTPASE, IMAP FAMILY MEMBER-RELATED"/>
    <property type="match status" value="1"/>
</dbReference>
<dbReference type="InterPro" id="IPR045058">
    <property type="entry name" value="GIMA/IAN/Toc"/>
</dbReference>
<accession>A0AAV2H125</accession>
<protein>
    <recommendedName>
        <fullName evidence="4">AIG1-type G domain-containing protein</fullName>
    </recommendedName>
</protein>
<dbReference type="FunFam" id="3.40.50.300:FF:000840">
    <property type="entry name" value="Immune-associated nucleotide-binding protein 9"/>
    <property type="match status" value="1"/>
</dbReference>
<dbReference type="SUPFAM" id="SSF52540">
    <property type="entry name" value="P-loop containing nucleoside triphosphate hydrolases"/>
    <property type="match status" value="1"/>
</dbReference>
<sequence length="431" mass="49549">MCVSSTLKEIEYISITCECFAMAAKLPVADVNEISLLLLGKTGHGKSATGNTILDWEAFENSDRAGSKTKTANLNCSVINDGTVVRVVDTPGVMDTEKQEECIISEIMEGMSLCPNGFNALVFVIKFGIRYTQEERESLKIFKKYFGQNFLEDFGIVVMTQGDSFDLNHEEDGLTFEQWLLANERVEQSGPFDELLKECKNRCVLFYNSGDEYIDQRKKGLENLFKLVKQISNVYKSHHIELAKRAREGMIKKLDLPVLFTTIQENLSLLIDQIEKDLRNKTFSYDFMLKKIKTLSEEIDDVGKEFKEGHTSKLLKDIIDSILIRVEAIKSKGEREKQREEQERLLTYLQTLRKPPESFPIFIKKAFLNIAKMLMPIGNILTLGKKKEYFQNLFKRWDDSLKQLKATYEYTKVMHESNKKKTLAEGSKKLQ</sequence>
<keyword evidence="6" id="KW-1185">Reference proteome</keyword>
<dbReference type="PANTHER" id="PTHR10903:SF184">
    <property type="entry name" value="GTP-BINDING PROTEIN A"/>
    <property type="match status" value="1"/>
</dbReference>
<dbReference type="InterPro" id="IPR027417">
    <property type="entry name" value="P-loop_NTPase"/>
</dbReference>
<keyword evidence="2" id="KW-0547">Nucleotide-binding</keyword>
<keyword evidence="3" id="KW-0342">GTP-binding</keyword>
<dbReference type="GO" id="GO:0005525">
    <property type="term" value="F:GTP binding"/>
    <property type="evidence" value="ECO:0007669"/>
    <property type="project" value="UniProtKB-KW"/>
</dbReference>
<dbReference type="EMBL" id="CAXITT010000006">
    <property type="protein sequence ID" value="CAL1526492.1"/>
    <property type="molecule type" value="Genomic_DNA"/>
</dbReference>